<evidence type="ECO:0000313" key="1">
    <source>
        <dbReference type="EMBL" id="PNQ89490.1"/>
    </source>
</evidence>
<protein>
    <submittedName>
        <fullName evidence="1">Uncharacterized protein</fullName>
    </submittedName>
</protein>
<dbReference type="EMBL" id="POWE01000157">
    <property type="protein sequence ID" value="PNQ89490.1"/>
    <property type="molecule type" value="Genomic_DNA"/>
</dbReference>
<organism evidence="1 2">
    <name type="scientific">Pseudomonas gingeri NCPPB 3146 = LMG 5327</name>
    <dbReference type="NCBI Taxonomy" id="707248"/>
    <lineage>
        <taxon>Bacteria</taxon>
        <taxon>Pseudomonadati</taxon>
        <taxon>Pseudomonadota</taxon>
        <taxon>Gammaproteobacteria</taxon>
        <taxon>Pseudomonadales</taxon>
        <taxon>Pseudomonadaceae</taxon>
        <taxon>Pseudomonas</taxon>
    </lineage>
</organism>
<evidence type="ECO:0000313" key="2">
    <source>
        <dbReference type="Proteomes" id="UP000236232"/>
    </source>
</evidence>
<accession>A0ABX4XX48</accession>
<gene>
    <name evidence="1" type="ORF">CCU68_26535</name>
</gene>
<sequence length="74" mass="7299">MAAGLPAMAADQAMQGFRASSLASQLPQGVVANTGLPAMAVDQATRGSKASSLASQLLQGVVANTGLADDTNLL</sequence>
<dbReference type="Proteomes" id="UP000236232">
    <property type="component" value="Unassembled WGS sequence"/>
</dbReference>
<proteinExistence type="predicted"/>
<comment type="caution">
    <text evidence="1">The sequence shown here is derived from an EMBL/GenBank/DDBJ whole genome shotgun (WGS) entry which is preliminary data.</text>
</comment>
<keyword evidence="2" id="KW-1185">Reference proteome</keyword>
<reference evidence="1 2" key="1">
    <citation type="submission" date="2018-01" db="EMBL/GenBank/DDBJ databases">
        <title>Draft Genome Sequence of Pseudomonas gingeri NCPPB 3146 (LMG 5327), a White Line Reaction Producer.</title>
        <authorList>
            <person name="Rokni-Zadeh H."/>
            <person name="Bahrami T."/>
            <person name="Zarvandi S."/>
            <person name="Changi-Ashtiani M."/>
            <person name="De Mot R."/>
        </authorList>
    </citation>
    <scope>NUCLEOTIDE SEQUENCE [LARGE SCALE GENOMIC DNA]</scope>
    <source>
        <strain evidence="2">NCPPB 3146 \ LMG 5327</strain>
    </source>
</reference>
<name>A0ABX4XX48_9PSED</name>